<organism evidence="1 2">
    <name type="scientific">Exidia glandulosa HHB12029</name>
    <dbReference type="NCBI Taxonomy" id="1314781"/>
    <lineage>
        <taxon>Eukaryota</taxon>
        <taxon>Fungi</taxon>
        <taxon>Dikarya</taxon>
        <taxon>Basidiomycota</taxon>
        <taxon>Agaricomycotina</taxon>
        <taxon>Agaricomycetes</taxon>
        <taxon>Auriculariales</taxon>
        <taxon>Exidiaceae</taxon>
        <taxon>Exidia</taxon>
    </lineage>
</organism>
<sequence>MPHDTQSLELRVVQSPQKRVKRVASAASPLPVVVFAILHMVCGFMHPRDLLALARTSKALRKVIWNKSFKRAWESSLTTVDQIDAYPFPAEALHMSPAAYALLAFGSWCYHCQKRARLIHWALGIRLCAFCSKTQLVHGECIADMYPYYNLSHHQYSALYNLLCKIPWIRTLNRRNQYENHAYMPHALRDADRWLSLSAAGRAAFEQERKELAVLRLKHASLCESWMDYCASQREKNLADLRANRLSQICERLCDLGWAEEVRRERKTLCEHRRVIEPKVLTEKASSDQLFSARV</sequence>
<protein>
    <recommendedName>
        <fullName evidence="3">F-box domain-containing protein</fullName>
    </recommendedName>
</protein>
<evidence type="ECO:0000313" key="1">
    <source>
        <dbReference type="EMBL" id="KZV99508.1"/>
    </source>
</evidence>
<keyword evidence="2" id="KW-1185">Reference proteome</keyword>
<evidence type="ECO:0000313" key="2">
    <source>
        <dbReference type="Proteomes" id="UP000077266"/>
    </source>
</evidence>
<name>A0A165MN44_EXIGL</name>
<dbReference type="EMBL" id="KV425909">
    <property type="protein sequence ID" value="KZV99508.1"/>
    <property type="molecule type" value="Genomic_DNA"/>
</dbReference>
<dbReference type="STRING" id="1314781.A0A165MN44"/>
<evidence type="ECO:0008006" key="3">
    <source>
        <dbReference type="Google" id="ProtNLM"/>
    </source>
</evidence>
<reference evidence="1 2" key="1">
    <citation type="journal article" date="2016" name="Mol. Biol. Evol.">
        <title>Comparative Genomics of Early-Diverging Mushroom-Forming Fungi Provides Insights into the Origins of Lignocellulose Decay Capabilities.</title>
        <authorList>
            <person name="Nagy L.G."/>
            <person name="Riley R."/>
            <person name="Tritt A."/>
            <person name="Adam C."/>
            <person name="Daum C."/>
            <person name="Floudas D."/>
            <person name="Sun H."/>
            <person name="Yadav J.S."/>
            <person name="Pangilinan J."/>
            <person name="Larsson K.H."/>
            <person name="Matsuura K."/>
            <person name="Barry K."/>
            <person name="Labutti K."/>
            <person name="Kuo R."/>
            <person name="Ohm R.A."/>
            <person name="Bhattacharya S.S."/>
            <person name="Shirouzu T."/>
            <person name="Yoshinaga Y."/>
            <person name="Martin F.M."/>
            <person name="Grigoriev I.V."/>
            <person name="Hibbett D.S."/>
        </authorList>
    </citation>
    <scope>NUCLEOTIDE SEQUENCE [LARGE SCALE GENOMIC DNA]</scope>
    <source>
        <strain evidence="1 2">HHB12029</strain>
    </source>
</reference>
<proteinExistence type="predicted"/>
<dbReference type="Proteomes" id="UP000077266">
    <property type="component" value="Unassembled WGS sequence"/>
</dbReference>
<dbReference type="InParanoid" id="A0A165MN44"/>
<dbReference type="OrthoDB" id="2322499at2759"/>
<gene>
    <name evidence="1" type="ORF">EXIGLDRAFT_762601</name>
</gene>
<dbReference type="CDD" id="cd09917">
    <property type="entry name" value="F-box_SF"/>
    <property type="match status" value="1"/>
</dbReference>
<dbReference type="AlphaFoldDB" id="A0A165MN44"/>
<accession>A0A165MN44</accession>